<accession>A0A0Q9XV55</accession>
<proteinExistence type="predicted"/>
<organism evidence="1 2">
    <name type="scientific">Lederbergia galactosidilytica</name>
    <dbReference type="NCBI Taxonomy" id="217031"/>
    <lineage>
        <taxon>Bacteria</taxon>
        <taxon>Bacillati</taxon>
        <taxon>Bacillota</taxon>
        <taxon>Bacilli</taxon>
        <taxon>Bacillales</taxon>
        <taxon>Bacillaceae</taxon>
        <taxon>Lederbergia</taxon>
    </lineage>
</organism>
<gene>
    <name evidence="1" type="ORF">ACA29_24870</name>
</gene>
<evidence type="ECO:0000313" key="1">
    <source>
        <dbReference type="EMBL" id="KRG08770.1"/>
    </source>
</evidence>
<dbReference type="PATRIC" id="fig|217031.4.peg.8399"/>
<reference evidence="1 2" key="1">
    <citation type="submission" date="2015-06" db="EMBL/GenBank/DDBJ databases">
        <title>Genome sequencing project of Bacillus galactosidilyticus PL133.</title>
        <authorList>
            <person name="Gaiero J."/>
            <person name="Nicol R."/>
            <person name="Habash M."/>
        </authorList>
    </citation>
    <scope>NUCLEOTIDE SEQUENCE [LARGE SCALE GENOMIC DNA]</scope>
    <source>
        <strain evidence="1 2">PL133</strain>
    </source>
</reference>
<evidence type="ECO:0000313" key="2">
    <source>
        <dbReference type="Proteomes" id="UP000053881"/>
    </source>
</evidence>
<protein>
    <submittedName>
        <fullName evidence="1">Uncharacterized protein</fullName>
    </submittedName>
</protein>
<name>A0A0Q9XV55_9BACI</name>
<dbReference type="EMBL" id="LGPB01000142">
    <property type="protein sequence ID" value="KRG08770.1"/>
    <property type="molecule type" value="Genomic_DNA"/>
</dbReference>
<comment type="caution">
    <text evidence="1">The sequence shown here is derived from an EMBL/GenBank/DDBJ whole genome shotgun (WGS) entry which is preliminary data.</text>
</comment>
<dbReference type="AlphaFoldDB" id="A0A0Q9XV55"/>
<sequence length="142" mass="16522">MSMHIEISQLLSYGKLAGRGYRLICHGNMRNNSEIKLAPVIYFKEPSTLPNSRRSFLDTTLLLSSLLFVQTVLDLTVKSEEAAWNIRMIIDLKNWLFYIEEEGEDIYVPDEMKILIFSSFSIQFERKVLTLDALASRKHIYE</sequence>
<dbReference type="Proteomes" id="UP000053881">
    <property type="component" value="Unassembled WGS sequence"/>
</dbReference>